<dbReference type="PRINTS" id="PR00885">
    <property type="entry name" value="BCTERIALGSPH"/>
</dbReference>
<name>A0ABQ2S8T2_9DEIO</name>
<sequence>MHRPNTTATGFTLIEILLVTVMIGILAAVLVPTLTGVRKRPHNVAALQCGRALVTAQVTYHARTGEYASRVAQLAQPDVTRTCRDVQVTYAGDPAAALPATGSQTITATTDGFGLDLWNPRGDVIYRYVTWADPQVPARTFTPVRP</sequence>
<proteinExistence type="predicted"/>
<accession>A0ABQ2S8T2</accession>
<evidence type="ECO:0000256" key="3">
    <source>
        <dbReference type="ARBA" id="ARBA00022481"/>
    </source>
</evidence>
<keyword evidence="3" id="KW-0488">Methylation</keyword>
<dbReference type="SUPFAM" id="SSF54523">
    <property type="entry name" value="Pili subunits"/>
    <property type="match status" value="1"/>
</dbReference>
<evidence type="ECO:0000313" key="10">
    <source>
        <dbReference type="EMBL" id="GGS08695.1"/>
    </source>
</evidence>
<comment type="caution">
    <text evidence="10">The sequence shown here is derived from an EMBL/GenBank/DDBJ whole genome shotgun (WGS) entry which is preliminary data.</text>
</comment>
<protein>
    <recommendedName>
        <fullName evidence="12">Prepilin-type N-terminal cleavage/methylation domain-containing protein</fullName>
    </recommendedName>
</protein>
<comment type="subcellular location">
    <subcellularLocation>
        <location evidence="1">Cell outer membrane</location>
        <topology evidence="1">Single-pass membrane protein</topology>
    </subcellularLocation>
    <subcellularLocation>
        <location evidence="2">Periplasm</location>
    </subcellularLocation>
</comment>
<keyword evidence="8" id="KW-0998">Cell outer membrane</keyword>
<evidence type="ECO:0000256" key="2">
    <source>
        <dbReference type="ARBA" id="ARBA00004418"/>
    </source>
</evidence>
<dbReference type="EMBL" id="BMQN01000022">
    <property type="protein sequence ID" value="GGS08695.1"/>
    <property type="molecule type" value="Genomic_DNA"/>
</dbReference>
<evidence type="ECO:0000256" key="4">
    <source>
        <dbReference type="ARBA" id="ARBA00022692"/>
    </source>
</evidence>
<dbReference type="InterPro" id="IPR045584">
    <property type="entry name" value="Pilin-like"/>
</dbReference>
<evidence type="ECO:0000256" key="6">
    <source>
        <dbReference type="ARBA" id="ARBA00022989"/>
    </source>
</evidence>
<dbReference type="InterPro" id="IPR012902">
    <property type="entry name" value="N_methyl_site"/>
</dbReference>
<keyword evidence="7 9" id="KW-0472">Membrane</keyword>
<organism evidence="10 11">
    <name type="scientific">Deinococcus sedimenti</name>
    <dbReference type="NCBI Taxonomy" id="1867090"/>
    <lineage>
        <taxon>Bacteria</taxon>
        <taxon>Thermotogati</taxon>
        <taxon>Deinococcota</taxon>
        <taxon>Deinococci</taxon>
        <taxon>Deinococcales</taxon>
        <taxon>Deinococcaceae</taxon>
        <taxon>Deinococcus</taxon>
    </lineage>
</organism>
<dbReference type="PROSITE" id="PS00409">
    <property type="entry name" value="PROKAR_NTER_METHYL"/>
    <property type="match status" value="1"/>
</dbReference>
<keyword evidence="11" id="KW-1185">Reference proteome</keyword>
<evidence type="ECO:0000256" key="5">
    <source>
        <dbReference type="ARBA" id="ARBA00022764"/>
    </source>
</evidence>
<dbReference type="RefSeq" id="WP_189074792.1">
    <property type="nucleotide sequence ID" value="NZ_BMQN01000022.1"/>
</dbReference>
<evidence type="ECO:0000313" key="11">
    <source>
        <dbReference type="Proteomes" id="UP000644548"/>
    </source>
</evidence>
<dbReference type="InterPro" id="IPR002416">
    <property type="entry name" value="T2SS_protein-GspH"/>
</dbReference>
<reference evidence="11" key="1">
    <citation type="journal article" date="2019" name="Int. J. Syst. Evol. Microbiol.">
        <title>The Global Catalogue of Microorganisms (GCM) 10K type strain sequencing project: providing services to taxonomists for standard genome sequencing and annotation.</title>
        <authorList>
            <consortium name="The Broad Institute Genomics Platform"/>
            <consortium name="The Broad Institute Genome Sequencing Center for Infectious Disease"/>
            <person name="Wu L."/>
            <person name="Ma J."/>
        </authorList>
    </citation>
    <scope>NUCLEOTIDE SEQUENCE [LARGE SCALE GENOMIC DNA]</scope>
    <source>
        <strain evidence="11">JCM 31405</strain>
    </source>
</reference>
<evidence type="ECO:0000256" key="1">
    <source>
        <dbReference type="ARBA" id="ARBA00004203"/>
    </source>
</evidence>
<feature type="transmembrane region" description="Helical" evidence="9">
    <location>
        <begin position="12"/>
        <end position="31"/>
    </location>
</feature>
<dbReference type="Proteomes" id="UP000644548">
    <property type="component" value="Unassembled WGS sequence"/>
</dbReference>
<dbReference type="Gene3D" id="3.30.700.10">
    <property type="entry name" value="Glycoprotein, Type 4 Pilin"/>
    <property type="match status" value="1"/>
</dbReference>
<gene>
    <name evidence="10" type="ORF">GCM10008960_38820</name>
</gene>
<evidence type="ECO:0000256" key="8">
    <source>
        <dbReference type="ARBA" id="ARBA00023237"/>
    </source>
</evidence>
<evidence type="ECO:0000256" key="9">
    <source>
        <dbReference type="SAM" id="Phobius"/>
    </source>
</evidence>
<keyword evidence="4 9" id="KW-0812">Transmembrane</keyword>
<evidence type="ECO:0000256" key="7">
    <source>
        <dbReference type="ARBA" id="ARBA00023136"/>
    </source>
</evidence>
<keyword evidence="6 9" id="KW-1133">Transmembrane helix</keyword>
<dbReference type="NCBIfam" id="TIGR02532">
    <property type="entry name" value="IV_pilin_GFxxxE"/>
    <property type="match status" value="1"/>
</dbReference>
<evidence type="ECO:0008006" key="12">
    <source>
        <dbReference type="Google" id="ProtNLM"/>
    </source>
</evidence>
<keyword evidence="5" id="KW-0574">Periplasm</keyword>